<keyword evidence="1" id="KW-0472">Membrane</keyword>
<evidence type="ECO:0000313" key="3">
    <source>
        <dbReference type="Proteomes" id="UP000115582"/>
    </source>
</evidence>
<proteinExistence type="predicted"/>
<evidence type="ECO:0000256" key="1">
    <source>
        <dbReference type="SAM" id="Phobius"/>
    </source>
</evidence>
<organismHost>
    <name type="scientific">Macaca mulatta</name>
    <name type="common">Rhesus macaque</name>
    <dbReference type="NCBI Taxonomy" id="9544"/>
</organismHost>
<accession>Q2FAV0</accession>
<organism evidence="2 3">
    <name type="scientific">Rhesus cytomegalovirus (strain 68-1)</name>
    <name type="common">RhCMV</name>
    <dbReference type="NCBI Taxonomy" id="47929"/>
    <lineage>
        <taxon>Viruses</taxon>
        <taxon>Duplodnaviria</taxon>
        <taxon>Heunggongvirae</taxon>
        <taxon>Peploviricota</taxon>
        <taxon>Herviviricetes</taxon>
        <taxon>Herpesvirales</taxon>
        <taxon>Orthoherpesviridae</taxon>
        <taxon>Betaherpesvirinae</taxon>
        <taxon>Cytomegalovirus</taxon>
        <taxon>Cytomegalovirus macacinebeta3</taxon>
    </lineage>
</organism>
<protein>
    <submittedName>
        <fullName evidence="2">Rh21</fullName>
    </submittedName>
</protein>
<keyword evidence="1" id="KW-0812">Transmembrane</keyword>
<keyword evidence="1" id="KW-1133">Transmembrane helix</keyword>
<name>Q2FAV0_RHCM6</name>
<reference evidence="2 3" key="1">
    <citation type="journal article" date="2006" name="J. Virol.">
        <title>Genomic sequence of rhesus cytomegalovirus 180.92: insights into the coding potential of rhesus cytomegalovirus.</title>
        <authorList>
            <person name="Rivailler P."/>
            <person name="Kaur A."/>
            <person name="Johnson R.P."/>
            <person name="Wang F."/>
        </authorList>
    </citation>
    <scope>NUCLEOTIDE SEQUENCE [LARGE SCALE GENOMIC DNA]</scope>
    <source>
        <strain evidence="2">CMV 180.92</strain>
    </source>
</reference>
<evidence type="ECO:0000313" key="2">
    <source>
        <dbReference type="EMBL" id="AAZ80519.1"/>
    </source>
</evidence>
<dbReference type="EMBL" id="DQ120516">
    <property type="protein sequence ID" value="AAZ80519.1"/>
    <property type="molecule type" value="Genomic_DNA"/>
</dbReference>
<feature type="transmembrane region" description="Helical" evidence="1">
    <location>
        <begin position="115"/>
        <end position="134"/>
    </location>
</feature>
<sequence>MCQYSDSTNCNPHHDICYHCLSNYSLLLIDVQTNYNGMYYLSYLKDNKYTDLCYNLSINTTTFNVSHTQINRTTVECIFESNINVKNKNAHTTVNDARTTNIASYTNDLPNMQHAWLLLPFAITITIVLFWVYMPKYQSRLNTHREYTRLQY</sequence>
<dbReference type="Proteomes" id="UP000115582">
    <property type="component" value="Segment"/>
</dbReference>